<dbReference type="Proteomes" id="UP001379533">
    <property type="component" value="Chromosome"/>
</dbReference>
<proteinExistence type="predicted"/>
<keyword evidence="2" id="KW-1185">Reference proteome</keyword>
<dbReference type="RefSeq" id="WP_394841043.1">
    <property type="nucleotide sequence ID" value="NZ_CP089982.1"/>
</dbReference>
<gene>
    <name evidence="1" type="ORF">LZC95_28700</name>
</gene>
<organism evidence="1 2">
    <name type="scientific">Pendulispora brunnea</name>
    <dbReference type="NCBI Taxonomy" id="2905690"/>
    <lineage>
        <taxon>Bacteria</taxon>
        <taxon>Pseudomonadati</taxon>
        <taxon>Myxococcota</taxon>
        <taxon>Myxococcia</taxon>
        <taxon>Myxococcales</taxon>
        <taxon>Sorangiineae</taxon>
        <taxon>Pendulisporaceae</taxon>
        <taxon>Pendulispora</taxon>
    </lineage>
</organism>
<evidence type="ECO:0000313" key="1">
    <source>
        <dbReference type="EMBL" id="WXA90431.1"/>
    </source>
</evidence>
<dbReference type="EMBL" id="CP089982">
    <property type="protein sequence ID" value="WXA90431.1"/>
    <property type="molecule type" value="Genomic_DNA"/>
</dbReference>
<name>A0ABZ2JVN0_9BACT</name>
<sequence>MTKLAVPATIDDCTVALASGRSLEVRRPSGDHEILRVLGSSGRIELTVVLTDAGPKLIFEAADIELRATHAVSVACERFDVHASQEARIEAHHATIETTAGDIALRANDNVVVVGEQIRLNCDKPDEVPPWMKETLGARLPGPSDLLPSIPASDITGDAEVVAKFDDSPRATSESSDS</sequence>
<accession>A0ABZ2JVN0</accession>
<protein>
    <submittedName>
        <fullName evidence="1">Uncharacterized protein</fullName>
    </submittedName>
</protein>
<reference evidence="1 2" key="1">
    <citation type="submission" date="2021-12" db="EMBL/GenBank/DDBJ databases">
        <title>Discovery of the Pendulisporaceae a myxobacterial family with distinct sporulation behavior and unique specialized metabolism.</title>
        <authorList>
            <person name="Garcia R."/>
            <person name="Popoff A."/>
            <person name="Bader C.D."/>
            <person name="Loehr J."/>
            <person name="Walesch S."/>
            <person name="Walt C."/>
            <person name="Boldt J."/>
            <person name="Bunk B."/>
            <person name="Haeckl F.J.F.P.J."/>
            <person name="Gunesch A.P."/>
            <person name="Birkelbach J."/>
            <person name="Nuebel U."/>
            <person name="Pietschmann T."/>
            <person name="Bach T."/>
            <person name="Mueller R."/>
        </authorList>
    </citation>
    <scope>NUCLEOTIDE SEQUENCE [LARGE SCALE GENOMIC DNA]</scope>
    <source>
        <strain evidence="1 2">MSr12523</strain>
    </source>
</reference>
<evidence type="ECO:0000313" key="2">
    <source>
        <dbReference type="Proteomes" id="UP001379533"/>
    </source>
</evidence>